<dbReference type="EMBL" id="QGNW01000766">
    <property type="protein sequence ID" value="RVW62600.1"/>
    <property type="molecule type" value="Genomic_DNA"/>
</dbReference>
<evidence type="ECO:0000259" key="6">
    <source>
        <dbReference type="Pfam" id="PF26410"/>
    </source>
</evidence>
<evidence type="ECO:0000313" key="8">
    <source>
        <dbReference type="Proteomes" id="UP000288805"/>
    </source>
</evidence>
<dbReference type="InterPro" id="IPR045053">
    <property type="entry name" value="MAN-like"/>
</dbReference>
<evidence type="ECO:0000256" key="4">
    <source>
        <dbReference type="ARBA" id="ARBA00022801"/>
    </source>
</evidence>
<protein>
    <recommendedName>
        <fullName evidence="3">mannan endo-1,4-beta-mannosidase</fullName>
        <ecNumber evidence="3">3.2.1.78</ecNumber>
    </recommendedName>
</protein>
<accession>A0A438FRL2</accession>
<dbReference type="PANTHER" id="PTHR31451:SF53">
    <property type="entry name" value="MANNAN ENDO-1,4-BETA-MANNOSIDASE"/>
    <property type="match status" value="1"/>
</dbReference>
<dbReference type="InterPro" id="IPR017853">
    <property type="entry name" value="GH"/>
</dbReference>
<dbReference type="Proteomes" id="UP000288805">
    <property type="component" value="Unassembled WGS sequence"/>
</dbReference>
<name>A0A438FRL2_VITVI</name>
<comment type="similarity">
    <text evidence="2">Belongs to the glycosyl hydrolase 5 (cellulase A) family.</text>
</comment>
<keyword evidence="4" id="KW-0378">Hydrolase</keyword>
<comment type="caution">
    <text evidence="7">The sequence shown here is derived from an EMBL/GenBank/DDBJ whole genome shotgun (WGS) entry which is preliminary data.</text>
</comment>
<evidence type="ECO:0000313" key="7">
    <source>
        <dbReference type="EMBL" id="RVW62600.1"/>
    </source>
</evidence>
<dbReference type="SUPFAM" id="SSF51445">
    <property type="entry name" value="(Trans)glycosidases"/>
    <property type="match status" value="1"/>
</dbReference>
<keyword evidence="5" id="KW-0326">Glycosidase</keyword>
<evidence type="ECO:0000256" key="3">
    <source>
        <dbReference type="ARBA" id="ARBA00012706"/>
    </source>
</evidence>
<dbReference type="AlphaFoldDB" id="A0A438FRL2"/>
<dbReference type="Gene3D" id="3.20.20.80">
    <property type="entry name" value="Glycosidases"/>
    <property type="match status" value="1"/>
</dbReference>
<comment type="catalytic activity">
    <reaction evidence="1">
        <text>Random hydrolysis of (1-&gt;4)-beta-D-mannosidic linkages in mannans, galactomannans and glucomannans.</text>
        <dbReference type="EC" id="3.2.1.78"/>
    </reaction>
</comment>
<feature type="domain" description="Glycoside hydrolase family 5" evidence="6">
    <location>
        <begin position="4"/>
        <end position="313"/>
    </location>
</feature>
<proteinExistence type="inferred from homology"/>
<dbReference type="Pfam" id="PF26410">
    <property type="entry name" value="GH5_mannosidase"/>
    <property type="match status" value="1"/>
</dbReference>
<dbReference type="GO" id="GO:0016985">
    <property type="term" value="F:mannan endo-1,4-beta-mannosidase activity"/>
    <property type="evidence" value="ECO:0007669"/>
    <property type="project" value="UniProtKB-EC"/>
</dbReference>
<dbReference type="EC" id="3.2.1.78" evidence="3"/>
<sequence>MVSPFFFNGFNSYWLMHISAEPSQRNKVSDVFRQASAAGLSVCRTWAFSDGGYQALQISPGVYDERVFQGLDFVISEARKNGIRLVLTLSNNYQDFGGRPQYVNWAKSAGVSVNNDDDFYINAVIKRVITRVNTITGVAYKDDPTIMAWELMNEPRCQIDYSGKTLNGWVQEMASYVKSIDNKHLLTVGMEGFMEIHCQKGSQSTPATKLAQILLAIILLGRLISQPYMHILIFGELNGKDDNAQMAFLQTWTTSHLTDSRTIIKKPMIFAEFGKSSKDPGYSINARDSFLNAVYTNIYSSARSGGMGGGLVWQIMAEGMESYYDGYEIVLSKIHQQAVSLLNNLEEWQPLIICEQAMASMV</sequence>
<dbReference type="InterPro" id="IPR001547">
    <property type="entry name" value="Glyco_hydro_5"/>
</dbReference>
<organism evidence="7 8">
    <name type="scientific">Vitis vinifera</name>
    <name type="common">Grape</name>
    <dbReference type="NCBI Taxonomy" id="29760"/>
    <lineage>
        <taxon>Eukaryota</taxon>
        <taxon>Viridiplantae</taxon>
        <taxon>Streptophyta</taxon>
        <taxon>Embryophyta</taxon>
        <taxon>Tracheophyta</taxon>
        <taxon>Spermatophyta</taxon>
        <taxon>Magnoliopsida</taxon>
        <taxon>eudicotyledons</taxon>
        <taxon>Gunneridae</taxon>
        <taxon>Pentapetalae</taxon>
        <taxon>rosids</taxon>
        <taxon>Vitales</taxon>
        <taxon>Vitaceae</taxon>
        <taxon>Viteae</taxon>
        <taxon>Vitis</taxon>
    </lineage>
</organism>
<evidence type="ECO:0000256" key="2">
    <source>
        <dbReference type="ARBA" id="ARBA00005641"/>
    </source>
</evidence>
<dbReference type="GO" id="GO:0000272">
    <property type="term" value="P:polysaccharide catabolic process"/>
    <property type="evidence" value="ECO:0007669"/>
    <property type="project" value="InterPro"/>
</dbReference>
<evidence type="ECO:0000256" key="1">
    <source>
        <dbReference type="ARBA" id="ARBA00001678"/>
    </source>
</evidence>
<gene>
    <name evidence="7" type="primary">MAN5_4</name>
    <name evidence="7" type="ORF">CK203_059546</name>
</gene>
<dbReference type="FunFam" id="3.20.20.80:FF:000313">
    <property type="entry name" value="Uncharacterized protein"/>
    <property type="match status" value="1"/>
</dbReference>
<dbReference type="PANTHER" id="PTHR31451">
    <property type="match status" value="1"/>
</dbReference>
<evidence type="ECO:0000256" key="5">
    <source>
        <dbReference type="ARBA" id="ARBA00023295"/>
    </source>
</evidence>
<reference evidence="7 8" key="1">
    <citation type="journal article" date="2018" name="PLoS Genet.">
        <title>Population sequencing reveals clonal diversity and ancestral inbreeding in the grapevine cultivar Chardonnay.</title>
        <authorList>
            <person name="Roach M.J."/>
            <person name="Johnson D.L."/>
            <person name="Bohlmann J."/>
            <person name="van Vuuren H.J."/>
            <person name="Jones S.J."/>
            <person name="Pretorius I.S."/>
            <person name="Schmidt S.A."/>
            <person name="Borneman A.R."/>
        </authorList>
    </citation>
    <scope>NUCLEOTIDE SEQUENCE [LARGE SCALE GENOMIC DNA]</scope>
    <source>
        <strain evidence="8">cv. Chardonnay</strain>
        <tissue evidence="7">Leaf</tissue>
    </source>
</reference>